<dbReference type="Pfam" id="PF06897">
    <property type="entry name" value="DUF1269"/>
    <property type="match status" value="1"/>
</dbReference>
<dbReference type="EMBL" id="BLPG01000002">
    <property type="protein sequence ID" value="GFJ96090.1"/>
    <property type="molecule type" value="Genomic_DNA"/>
</dbReference>
<feature type="transmembrane region" description="Helical" evidence="1">
    <location>
        <begin position="64"/>
        <end position="86"/>
    </location>
</feature>
<keyword evidence="1" id="KW-1133">Transmembrane helix</keyword>
<dbReference type="InterPro" id="IPR009200">
    <property type="entry name" value="DUF1269_membrane"/>
</dbReference>
<dbReference type="RefSeq" id="WP_173085599.1">
    <property type="nucleotide sequence ID" value="NZ_BAABJB010000046.1"/>
</dbReference>
<sequence length="169" mass="17795">MSDLIAIGYADLNTAQAARDKLLELQRQGLIKLQDAAVVEATPNGKVKLHQGTSLTGMGAAGGALWGGLIGLLFFAPFLGMALGAAGGAIGGKMTDVGVDDKFMKDVGQALQPGTAALFLLVEQVTLDKVVEKMTHERFEGRLIRSSLSSEAEQQLRDAVEKARMAVAR</sequence>
<protein>
    <submittedName>
        <fullName evidence="2">Membrane protein</fullName>
    </submittedName>
</protein>
<evidence type="ECO:0000256" key="1">
    <source>
        <dbReference type="SAM" id="Phobius"/>
    </source>
</evidence>
<evidence type="ECO:0000313" key="3">
    <source>
        <dbReference type="Proteomes" id="UP000482960"/>
    </source>
</evidence>
<dbReference type="Proteomes" id="UP000482960">
    <property type="component" value="Unassembled WGS sequence"/>
</dbReference>
<name>A0A6V8LKK4_9ACTN</name>
<reference evidence="2 3" key="1">
    <citation type="submission" date="2020-03" db="EMBL/GenBank/DDBJ databases">
        <title>Whole genome shotgun sequence of Phytohabitans rumicis NBRC 108638.</title>
        <authorList>
            <person name="Komaki H."/>
            <person name="Tamura T."/>
        </authorList>
    </citation>
    <scope>NUCLEOTIDE SEQUENCE [LARGE SCALE GENOMIC DNA]</scope>
    <source>
        <strain evidence="2 3">NBRC 108638</strain>
    </source>
</reference>
<evidence type="ECO:0000313" key="2">
    <source>
        <dbReference type="EMBL" id="GFJ96090.1"/>
    </source>
</evidence>
<proteinExistence type="predicted"/>
<keyword evidence="1" id="KW-0812">Transmembrane</keyword>
<keyword evidence="3" id="KW-1185">Reference proteome</keyword>
<dbReference type="AlphaFoldDB" id="A0A6V8LKK4"/>
<gene>
    <name evidence="2" type="ORF">Prum_097320</name>
</gene>
<organism evidence="2 3">
    <name type="scientific">Phytohabitans rumicis</name>
    <dbReference type="NCBI Taxonomy" id="1076125"/>
    <lineage>
        <taxon>Bacteria</taxon>
        <taxon>Bacillati</taxon>
        <taxon>Actinomycetota</taxon>
        <taxon>Actinomycetes</taxon>
        <taxon>Micromonosporales</taxon>
        <taxon>Micromonosporaceae</taxon>
    </lineage>
</organism>
<keyword evidence="1" id="KW-0472">Membrane</keyword>
<accession>A0A6V8LKK4</accession>
<reference evidence="2 3" key="2">
    <citation type="submission" date="2020-03" db="EMBL/GenBank/DDBJ databases">
        <authorList>
            <person name="Ichikawa N."/>
            <person name="Kimura A."/>
            <person name="Kitahashi Y."/>
            <person name="Uohara A."/>
        </authorList>
    </citation>
    <scope>NUCLEOTIDE SEQUENCE [LARGE SCALE GENOMIC DNA]</scope>
    <source>
        <strain evidence="2 3">NBRC 108638</strain>
    </source>
</reference>
<comment type="caution">
    <text evidence="2">The sequence shown here is derived from an EMBL/GenBank/DDBJ whole genome shotgun (WGS) entry which is preliminary data.</text>
</comment>